<name>A0A096AMG1_9FIRM</name>
<dbReference type="CDD" id="cd01276">
    <property type="entry name" value="PKCI_related"/>
    <property type="match status" value="1"/>
</dbReference>
<feature type="short sequence motif" description="Histidine triad motif" evidence="2 3">
    <location>
        <begin position="102"/>
        <end position="106"/>
    </location>
</feature>
<dbReference type="PRINTS" id="PR00332">
    <property type="entry name" value="HISTRIAD"/>
</dbReference>
<dbReference type="InterPro" id="IPR001310">
    <property type="entry name" value="Histidine_triad_HIT"/>
</dbReference>
<dbReference type="Gene3D" id="3.30.428.10">
    <property type="entry name" value="HIT-like"/>
    <property type="match status" value="1"/>
</dbReference>
<dbReference type="Pfam" id="PF01230">
    <property type="entry name" value="HIT"/>
    <property type="match status" value="1"/>
</dbReference>
<dbReference type="AlphaFoldDB" id="A0A096AMG1"/>
<evidence type="ECO:0000256" key="3">
    <source>
        <dbReference type="PROSITE-ProRule" id="PRU00464"/>
    </source>
</evidence>
<protein>
    <submittedName>
        <fullName evidence="5">Histidine triad (HIT) protein</fullName>
    </submittedName>
</protein>
<dbReference type="EMBL" id="JRNT01000006">
    <property type="protein sequence ID" value="KGF48005.1"/>
    <property type="molecule type" value="Genomic_DNA"/>
</dbReference>
<dbReference type="SUPFAM" id="SSF54197">
    <property type="entry name" value="HIT-like"/>
    <property type="match status" value="1"/>
</dbReference>
<feature type="active site" description="Tele-AMP-histidine intermediate" evidence="1">
    <location>
        <position position="104"/>
    </location>
</feature>
<evidence type="ECO:0000256" key="2">
    <source>
        <dbReference type="PIRSR" id="PIRSR601310-3"/>
    </source>
</evidence>
<sequence length="118" mass="13199">MLHSKEDCIFCKIVNGEIPAKKVLENDKFLSFYDLNPVAKVHVLIIPKNHISNIAHLNENNADYIAGILSFAKEVAKELGISKDGYRLIFNTGEKAGQTVFHMHAHMLGGEELSWPNP</sequence>
<evidence type="ECO:0000256" key="1">
    <source>
        <dbReference type="PIRSR" id="PIRSR601310-1"/>
    </source>
</evidence>
<gene>
    <name evidence="5" type="ORF">HMPREF0872_02630</name>
</gene>
<keyword evidence="6" id="KW-1185">Reference proteome</keyword>
<organism evidence="5 6">
    <name type="scientific">Veillonella montpellierensis DNF00314</name>
    <dbReference type="NCBI Taxonomy" id="1401067"/>
    <lineage>
        <taxon>Bacteria</taxon>
        <taxon>Bacillati</taxon>
        <taxon>Bacillota</taxon>
        <taxon>Negativicutes</taxon>
        <taxon>Veillonellales</taxon>
        <taxon>Veillonellaceae</taxon>
        <taxon>Veillonella</taxon>
    </lineage>
</organism>
<evidence type="ECO:0000259" key="4">
    <source>
        <dbReference type="PROSITE" id="PS51084"/>
    </source>
</evidence>
<feature type="domain" description="HIT" evidence="4">
    <location>
        <begin position="9"/>
        <end position="118"/>
    </location>
</feature>
<comment type="caution">
    <text evidence="5">The sequence shown here is derived from an EMBL/GenBank/DDBJ whole genome shotgun (WGS) entry which is preliminary data.</text>
</comment>
<evidence type="ECO:0000313" key="6">
    <source>
        <dbReference type="Proteomes" id="UP000029628"/>
    </source>
</evidence>
<accession>A0A096AMG1</accession>
<dbReference type="PROSITE" id="PS51084">
    <property type="entry name" value="HIT_2"/>
    <property type="match status" value="1"/>
</dbReference>
<dbReference type="RefSeq" id="WP_028257670.1">
    <property type="nucleotide sequence ID" value="NZ_JRNT01000006.1"/>
</dbReference>
<dbReference type="InterPro" id="IPR036265">
    <property type="entry name" value="HIT-like_sf"/>
</dbReference>
<dbReference type="Proteomes" id="UP000029628">
    <property type="component" value="Unassembled WGS sequence"/>
</dbReference>
<dbReference type="PANTHER" id="PTHR23089">
    <property type="entry name" value="HISTIDINE TRIAD HIT PROTEIN"/>
    <property type="match status" value="1"/>
</dbReference>
<reference evidence="5 6" key="1">
    <citation type="submission" date="2014-07" db="EMBL/GenBank/DDBJ databases">
        <authorList>
            <person name="McCorrison J."/>
            <person name="Sanka R."/>
            <person name="Torralba M."/>
            <person name="Gillis M."/>
            <person name="Haft D.H."/>
            <person name="Methe B."/>
            <person name="Sutton G."/>
            <person name="Nelson K.E."/>
        </authorList>
    </citation>
    <scope>NUCLEOTIDE SEQUENCE [LARGE SCALE GENOMIC DNA]</scope>
    <source>
        <strain evidence="5 6">DNF00314</strain>
    </source>
</reference>
<dbReference type="eggNOG" id="COG0537">
    <property type="taxonomic scope" value="Bacteria"/>
</dbReference>
<proteinExistence type="predicted"/>
<evidence type="ECO:0000313" key="5">
    <source>
        <dbReference type="EMBL" id="KGF48005.1"/>
    </source>
</evidence>
<dbReference type="InterPro" id="IPR011146">
    <property type="entry name" value="HIT-like"/>
</dbReference>
<dbReference type="GO" id="GO:0003824">
    <property type="term" value="F:catalytic activity"/>
    <property type="evidence" value="ECO:0007669"/>
    <property type="project" value="InterPro"/>
</dbReference>